<dbReference type="PANTHER" id="PTHR11575">
    <property type="entry name" value="5'-NUCLEOTIDASE-RELATED"/>
    <property type="match status" value="1"/>
</dbReference>
<dbReference type="InterPro" id="IPR036907">
    <property type="entry name" value="5'-Nucleotdase_C_sf"/>
</dbReference>
<accession>A0A6M4Y756</accession>
<dbReference type="SUPFAM" id="SSF56300">
    <property type="entry name" value="Metallo-dependent phosphatases"/>
    <property type="match status" value="1"/>
</dbReference>
<comment type="similarity">
    <text evidence="1 3">Belongs to the 5'-nucleotidase family.</text>
</comment>
<evidence type="ECO:0000256" key="3">
    <source>
        <dbReference type="RuleBase" id="RU362119"/>
    </source>
</evidence>
<dbReference type="EMBL" id="CP038441">
    <property type="protein sequence ID" value="QJT21077.1"/>
    <property type="molecule type" value="Genomic_DNA"/>
</dbReference>
<dbReference type="Proteomes" id="UP000501427">
    <property type="component" value="Chromosome"/>
</dbReference>
<evidence type="ECO:0000259" key="4">
    <source>
        <dbReference type="Pfam" id="PF00149"/>
    </source>
</evidence>
<sequence>MKCLRLLTLLPLCALLSACLTGQQDPPFTLTLAHMNDTHSQFDPVNAELKGPLFGKQGETDTLYTRLGGYPRLLTMTKAYQAEALAKNQPLLLLHGGDAWQGSGYFKLNEGMANAELLSQFGFDAMALGNHEFDLDNQKLARFIQGVNFPVLAANLDSRDDPDLSQASNLKPFVVYAFDGNQKSPVTDLAHLPADKQLVAVIGLVLEDMANISPNVGKLRFAKEVASAQATVDLLQARGINRIVALTHIGNARDLALAAKVNGLDAIVGGHSHSLLGDFSNVGWGKTGEYAALVTNPDGVGLTCVVQAGSYAQAIGLARVSFDAQGRVIACKGQNQLLASRNFFADPARQQRLDKTRSQQAGKFIDAQPNLVTVDEDPRLRGIIDSHYKPALEQAYGPVIGTLPAPLQNARRPGDNGSDSHGSDVAPLVAEGQYFWANTPQVQALTGGPVDFALLAVGGVRADLPAGELRQGEASLSLLPFKNPLSVLTLSGTEVRALLTETITATLPASAHAGKFPYGGHLRYTFKETEAGKAGHLTRLQWQTAEGQWQDLVNGRRYRVVTNAYSANGNDGWQALARAQRQSAESQSAERVDLAWVAGQLTAFPVLAVAKHGEQLGAVYGPDKALDCKAANVDCGTDAASFVDYVRYARPLVTALDEETVTLLRAGQADAP</sequence>
<feature type="domain" description="5'-Nucleotidase C-terminal" evidence="5">
    <location>
        <begin position="399"/>
        <end position="577"/>
    </location>
</feature>
<gene>
    <name evidence="6" type="ORF">E4184_06265</name>
</gene>
<name>A0A6M4Y756_AERME</name>
<feature type="chain" id="PRO_5027162231" evidence="3">
    <location>
        <begin position="23"/>
        <end position="672"/>
    </location>
</feature>
<keyword evidence="3" id="KW-0378">Hydrolase</keyword>
<dbReference type="Gene3D" id="3.60.21.10">
    <property type="match status" value="1"/>
</dbReference>
<dbReference type="InterPro" id="IPR029052">
    <property type="entry name" value="Metallo-depent_PP-like"/>
</dbReference>
<dbReference type="GO" id="GO:0009166">
    <property type="term" value="P:nucleotide catabolic process"/>
    <property type="evidence" value="ECO:0007669"/>
    <property type="project" value="InterPro"/>
</dbReference>
<keyword evidence="3" id="KW-0547">Nucleotide-binding</keyword>
<dbReference type="GO" id="GO:0030288">
    <property type="term" value="C:outer membrane-bounded periplasmic space"/>
    <property type="evidence" value="ECO:0007669"/>
    <property type="project" value="TreeGrafter"/>
</dbReference>
<dbReference type="InterPro" id="IPR004843">
    <property type="entry name" value="Calcineurin-like_PHP"/>
</dbReference>
<dbReference type="PROSITE" id="PS00786">
    <property type="entry name" value="5_NUCLEOTIDASE_2"/>
    <property type="match status" value="1"/>
</dbReference>
<evidence type="ECO:0000256" key="1">
    <source>
        <dbReference type="ARBA" id="ARBA00006654"/>
    </source>
</evidence>
<dbReference type="SUPFAM" id="SSF55816">
    <property type="entry name" value="5'-nucleotidase (syn. UDP-sugar hydrolase), C-terminal domain"/>
    <property type="match status" value="1"/>
</dbReference>
<reference evidence="6 7" key="1">
    <citation type="submission" date="2019-03" db="EMBL/GenBank/DDBJ databases">
        <title>Novel transposon Tn6433 accelerates the dissemination of tet(E) in Aeromonas from aerobic biofilm under oxytetracycline stress.</title>
        <authorList>
            <person name="Shi Y."/>
            <person name="Tian Z."/>
            <person name="Zhang Y."/>
            <person name="Zhang H."/>
            <person name="Yang M."/>
        </authorList>
    </citation>
    <scope>NUCLEOTIDE SEQUENCE [LARGE SCALE GENOMIC DNA]</scope>
    <source>
        <strain evidence="6 7">T0.1-19</strain>
    </source>
</reference>
<dbReference type="PRINTS" id="PR01607">
    <property type="entry name" value="APYRASEFAMLY"/>
</dbReference>
<dbReference type="GO" id="GO:0008253">
    <property type="term" value="F:5'-nucleotidase activity"/>
    <property type="evidence" value="ECO:0007669"/>
    <property type="project" value="TreeGrafter"/>
</dbReference>
<evidence type="ECO:0000313" key="6">
    <source>
        <dbReference type="EMBL" id="QJT21077.1"/>
    </source>
</evidence>
<proteinExistence type="inferred from homology"/>
<protein>
    <submittedName>
        <fullName evidence="6">Bifunctional metallophosphatase/5'-nucleotidase</fullName>
    </submittedName>
</protein>
<dbReference type="GO" id="GO:0046872">
    <property type="term" value="F:metal ion binding"/>
    <property type="evidence" value="ECO:0007669"/>
    <property type="project" value="InterPro"/>
</dbReference>
<dbReference type="PROSITE" id="PS51257">
    <property type="entry name" value="PROKAR_LIPOPROTEIN"/>
    <property type="match status" value="1"/>
</dbReference>
<dbReference type="PANTHER" id="PTHR11575:SF24">
    <property type="entry name" value="5'-NUCLEOTIDASE"/>
    <property type="match status" value="1"/>
</dbReference>
<dbReference type="InterPro" id="IPR006179">
    <property type="entry name" value="5_nucleotidase/apyrase"/>
</dbReference>
<keyword evidence="2 3" id="KW-0732">Signal</keyword>
<dbReference type="GO" id="GO:0008768">
    <property type="term" value="F:UDP-sugar diphosphatase activity"/>
    <property type="evidence" value="ECO:0007669"/>
    <property type="project" value="TreeGrafter"/>
</dbReference>
<dbReference type="GO" id="GO:0000166">
    <property type="term" value="F:nucleotide binding"/>
    <property type="evidence" value="ECO:0007669"/>
    <property type="project" value="UniProtKB-KW"/>
</dbReference>
<dbReference type="RefSeq" id="WP_171275669.1">
    <property type="nucleotide sequence ID" value="NZ_CAWPJG010000001.1"/>
</dbReference>
<evidence type="ECO:0000259" key="5">
    <source>
        <dbReference type="Pfam" id="PF02872"/>
    </source>
</evidence>
<evidence type="ECO:0000256" key="2">
    <source>
        <dbReference type="ARBA" id="ARBA00022729"/>
    </source>
</evidence>
<feature type="signal peptide" evidence="3">
    <location>
        <begin position="1"/>
        <end position="22"/>
    </location>
</feature>
<dbReference type="InterPro" id="IPR008334">
    <property type="entry name" value="5'-Nucleotdase_C"/>
</dbReference>
<dbReference type="Pfam" id="PF00149">
    <property type="entry name" value="Metallophos"/>
    <property type="match status" value="1"/>
</dbReference>
<organism evidence="6 7">
    <name type="scientific">Aeromonas media</name>
    <dbReference type="NCBI Taxonomy" id="651"/>
    <lineage>
        <taxon>Bacteria</taxon>
        <taxon>Pseudomonadati</taxon>
        <taxon>Pseudomonadota</taxon>
        <taxon>Gammaproteobacteria</taxon>
        <taxon>Aeromonadales</taxon>
        <taxon>Aeromonadaceae</taxon>
        <taxon>Aeromonas</taxon>
    </lineage>
</organism>
<evidence type="ECO:0000313" key="7">
    <source>
        <dbReference type="Proteomes" id="UP000501427"/>
    </source>
</evidence>
<dbReference type="Gene3D" id="3.90.780.10">
    <property type="entry name" value="5'-Nucleotidase, C-terminal domain"/>
    <property type="match status" value="1"/>
</dbReference>
<feature type="domain" description="Calcineurin-like phosphoesterase" evidence="4">
    <location>
        <begin position="31"/>
        <end position="274"/>
    </location>
</feature>
<dbReference type="Pfam" id="PF02872">
    <property type="entry name" value="5_nucleotid_C"/>
    <property type="match status" value="1"/>
</dbReference>
<dbReference type="InterPro" id="IPR006146">
    <property type="entry name" value="5'-Nucleotdase_CS"/>
</dbReference>
<dbReference type="AlphaFoldDB" id="A0A6M4Y756"/>